<evidence type="ECO:0000313" key="6">
    <source>
        <dbReference type="Proteomes" id="UP001519287"/>
    </source>
</evidence>
<dbReference type="PROSITE" id="PS51272">
    <property type="entry name" value="SLH"/>
    <property type="match status" value="3"/>
</dbReference>
<dbReference type="RefSeq" id="WP_209976526.1">
    <property type="nucleotide sequence ID" value="NZ_JAGGLB010000027.1"/>
</dbReference>
<evidence type="ECO:0000313" key="5">
    <source>
        <dbReference type="EMBL" id="MBP1994695.1"/>
    </source>
</evidence>
<feature type="domain" description="Fibronectin type-III" evidence="3">
    <location>
        <begin position="2339"/>
        <end position="2433"/>
    </location>
</feature>
<feature type="compositionally biased region" description="Gly residues" evidence="2">
    <location>
        <begin position="2433"/>
        <end position="2450"/>
    </location>
</feature>
<proteinExistence type="inferred from homology"/>
<evidence type="ECO:0008006" key="7">
    <source>
        <dbReference type="Google" id="ProtNLM"/>
    </source>
</evidence>
<dbReference type="PANTHER" id="PTHR36842:SF1">
    <property type="entry name" value="PROTEIN TOLB"/>
    <property type="match status" value="1"/>
</dbReference>
<dbReference type="PANTHER" id="PTHR36842">
    <property type="entry name" value="PROTEIN TOLB HOMOLOG"/>
    <property type="match status" value="1"/>
</dbReference>
<dbReference type="Gene3D" id="2.60.40.10">
    <property type="entry name" value="Immunoglobulins"/>
    <property type="match status" value="3"/>
</dbReference>
<dbReference type="SUPFAM" id="SSF49265">
    <property type="entry name" value="Fibronectin type III"/>
    <property type="match status" value="2"/>
</dbReference>
<dbReference type="SMART" id="SM00060">
    <property type="entry name" value="FN3"/>
    <property type="match status" value="3"/>
</dbReference>
<feature type="domain" description="SLH" evidence="4">
    <location>
        <begin position="2658"/>
        <end position="2720"/>
    </location>
</feature>
<dbReference type="Pfam" id="PF00395">
    <property type="entry name" value="SLH"/>
    <property type="match status" value="3"/>
</dbReference>
<evidence type="ECO:0000256" key="1">
    <source>
        <dbReference type="ARBA" id="ARBA00009820"/>
    </source>
</evidence>
<dbReference type="Gene3D" id="2.60.40.1120">
    <property type="entry name" value="Carboxypeptidase-like, regulatory domain"/>
    <property type="match status" value="1"/>
</dbReference>
<name>A0ABS4J4F0_9BACL</name>
<dbReference type="SUPFAM" id="SSF69304">
    <property type="entry name" value="Tricorn protease N-terminal domain"/>
    <property type="match status" value="1"/>
</dbReference>
<comment type="caution">
    <text evidence="5">The sequence shown here is derived from an EMBL/GenBank/DDBJ whole genome shotgun (WGS) entry which is preliminary data.</text>
</comment>
<evidence type="ECO:0000259" key="3">
    <source>
        <dbReference type="PROSITE" id="PS50853"/>
    </source>
</evidence>
<accession>A0ABS4J4F0</accession>
<gene>
    <name evidence="5" type="ORF">J2Z66_006334</name>
</gene>
<dbReference type="Gene3D" id="2.120.10.30">
    <property type="entry name" value="TolB, C-terminal domain"/>
    <property type="match status" value="1"/>
</dbReference>
<dbReference type="Pfam" id="PF07676">
    <property type="entry name" value="PD40"/>
    <property type="match status" value="1"/>
</dbReference>
<feature type="domain" description="Fibronectin type-III" evidence="3">
    <location>
        <begin position="168"/>
        <end position="263"/>
    </location>
</feature>
<dbReference type="InterPro" id="IPR011659">
    <property type="entry name" value="WD40"/>
</dbReference>
<dbReference type="InterPro" id="IPR013783">
    <property type="entry name" value="Ig-like_fold"/>
</dbReference>
<dbReference type="InterPro" id="IPR036116">
    <property type="entry name" value="FN3_sf"/>
</dbReference>
<dbReference type="InterPro" id="IPR011042">
    <property type="entry name" value="6-blade_b-propeller_TolB-like"/>
</dbReference>
<protein>
    <recommendedName>
        <fullName evidence="7">Fibronectin type-III domain-containing protein</fullName>
    </recommendedName>
</protein>
<feature type="domain" description="Fibronectin type-III" evidence="3">
    <location>
        <begin position="2239"/>
        <end position="2334"/>
    </location>
</feature>
<sequence>MFIIGRKASGMRRVLFGFLAFVMLLTGTAQYAGASPLDASSAAEDPSFYETVTDGGLTGPSEAQLDSLAAGVPVLNTLPEWSRESFAELSGYAEAGSEVMIWYTIDAGEERQLETPAVAEDDGSGFGRFDLSMTLEAEGEYLFYAASRKSGDWSDRSSPASVKVDWTAPYDVQELRWELLSHNMALLNWSPPASDTGEPVLDVAKYVVYDGTTNEELGTTPGTFIRIPDLTAGKRYVVLVTAIDHAGNESPGMITVIGASPEGEMKLVELSRHASEEMTISAMSRDGSMIAYTDLLTENAAERSLFVFNTTNRHRILASVTKELTPLDGYVNGIAINGSGKRVVFVSDASNLLASPSEEGEHVYVYDLEHQTMRLISSPGVAAGHPSISDDGRWIVYEEEGRLYLYDYAKETRKLVSETADGEEENGTSNGAVISGNGGMIAFVSDSSNLKGMETSSSEQAVYMYDTVEGRIVKRYVFNTVHSDLAINQDGRYLAYNDSPESGAQALPYVLDMATGDRIDLNGGRSEDEVLGKYYEKLSISDDGRYVLALLHDMRGDGYLPYRYSERFDKNRPGQPAAVGNPAFNHFAADMSGAGNKLVYVRNNALYTYCAPNCDTSEPTDPVHSASLTIPGTAWLSGELKQNSRLTIQATGQKGQQVQAVMRYWTAGPDSEERTATIELEEAAEGIYRGYTDIGAGIATISSIEAKLADGEGSKPVDGLPIQVAGQLSIDIETEQSGLLTGTTLYVSDNKGVTESIPVNPAVTEYTLPVRSGKGYKLELRHDASSVILASRTGITAGKGLAVPIVLKPAFSSELEVTLEYEGGIPAEQATVRFAKAADDSLLGSVQTDAGGKAKLPGTHKAGETIRISVTPPPGYLPVEPKEQVLLIGANQARFRMASGSSAVTSVKVNFDGKVDYHNMPIQDSNAALVVKAKPGLELKAELKIRHWEEDEEREATAEIPLTESEPGVYTGSYRIAAGTSYLKETRIAVNGHLGAAAYPIETSVAGRIAVVFDIPEGKTWSSALSGGTLNVYQTEEVRKHYRSFVKTIAGQTIYTLNVPYGDVPYSIAFSPAAYAVMPVQGLSTVMKPGREETLTLKPKFRFQLNGDVKNNKNARIPISYTLSDSSGNLLLRGTGNGTYDMRLEGFKDEIYKLDIVSKDSLYEGASIELALNELTMKTPVILEEKALQKLEGKVLTKAGKPAAGARVTAAMNGKVFYASSASNGSYTLQLPEGQAFIRAAGSESMGIMSRLETLDMVAGSPATLDLQLLDYAKVQLNIYTKQLGSGWQGPLEPDSRLAWSLMFQPSHSIKKYGSPVSVAAVEGDTFRLCVNGRRAGLPAICEETVIGDNNQAELDLRLEGSGAQATAQFVKPDGQDPGNVALELDRLVEGKAVYGVYAVKKQGDQYLIDIQTPGSYRLRASGSNGMWATVDFDVKASELIPLGEIRLQERGSFGGRAGNSLSVSSDQTTQDGGITVRALYANAGAAVSDASIELDLPKGTTVIPGSVIANGQNADWEWQDDGLKVRIGNIAAKGSGSVQLGLRVDGDPAETMLPLAARIAYSTSGSVKKETIGTAHIQVFAVTLRVPEVLVKPQFGLSGSAPRGSTVYVYDGERLIGTAESSPAGSWKLDAEIADPQARKHRIRTEALVNGIRLIGQEAIVLYDEQDPGLEEMTVGHPGGRVHTIRPENGVAVFPFVYVPGNPFIYHLKFRNPERIHNVQVWTGDTVTDAVLQKGEFVATMTLTKDPGPVYVTYSQKADPNEPIAGPPSEEELRHTLPEAMRSFEVVNVTFPGEETPGGEELPANTLASSIKINEDISGSIRISSSTEAYVPTAKDLREEAATGIPVYGTTMSITRGGKGAKAVITAYVPNGNSSGRASLSGGMAKIKMVIEALNTGTKIFDLDNTLESFMNPGATTRIYTLRDEAQKLCDPQAAEYYTRMADGIIFDIMFVEYVKNLLNVIGGKTFEGPHALIFWAESYWAGKKLDSIVEESMNELERYLKKYDCKVKPYPQKPLKRPPVANPAYIYDPSGFVYEGLTANRLEGATATVLQLDSASGSWDAWNAEWYEQINPQQTDSVGRYGWDVPPGMWKVKVEKDGYVTAYSDELEVPPPHFNVNIPLVSYNAPEVVTVRALPGGTEVQVSFTKPISAASITEGVMTVEGLNGEAVEGALGPIDAEPGVDGSPLAMAIAFRPAEPLTAGETYRVTIGGSLVSYAGIGLEVDTTQDVLVTGTDYEAPDEVDTLIGGMTRDQATLIWNDPRDADLKAVRVKWKAATESAYAGEVEVVKGQMWATVTSIDASKNYDFKVTTIDEYGNESTGVAWRWNADSEAGDDVSPPSAVAELAVQSAAIDSVSVAWKDPAAPDIAKLIVKWWPEADASKVQSKEVLPGVQAYRAGSLSAKTKYVFEVIAVDAGGNESFASNVVAETLAGGGGHPGNNGGGSGGGQTPHGEQYDDAGAWKVNTAGGTYEAFEGRLKLFVAPGTFGHDTKLAYGISQEDDAPVPAGYARYSPSYLLESEGSASWKPIRMTLAYQASSDAGEDPRSYGIYRKDASAPGGWRYVGGVTNRSEAAVSTFITQPGEYAVMVYAPKFADLSVHWSRAEVMVLVARHMASGVSPGRFEPDRAITRAEAVKLLVELLRKSGLGVRGPIKSDSAKIRFTDVPADAWYESYIRAGLDYGLIEGSGGRMRPLDVLSREEMAVLLVRLAALLNIPAPSNNEADQLDSFTDAGNVSAWARKSVTMMLQLGWMKGISTTKLAPDGSATRAQTAVLLVRIMQDAGLLTEDK</sequence>
<evidence type="ECO:0000256" key="2">
    <source>
        <dbReference type="SAM" id="MobiDB-lite"/>
    </source>
</evidence>
<dbReference type="InterPro" id="IPR003961">
    <property type="entry name" value="FN3_dom"/>
</dbReference>
<comment type="similarity">
    <text evidence="1">Belongs to the TolB family.</text>
</comment>
<reference evidence="5 6" key="1">
    <citation type="submission" date="2021-03" db="EMBL/GenBank/DDBJ databases">
        <title>Genomic Encyclopedia of Type Strains, Phase IV (KMG-IV): sequencing the most valuable type-strain genomes for metagenomic binning, comparative biology and taxonomic classification.</title>
        <authorList>
            <person name="Goeker M."/>
        </authorList>
    </citation>
    <scope>NUCLEOTIDE SEQUENCE [LARGE SCALE GENOMIC DNA]</scope>
    <source>
        <strain evidence="5 6">DSM 26048</strain>
    </source>
</reference>
<dbReference type="Proteomes" id="UP001519287">
    <property type="component" value="Unassembled WGS sequence"/>
</dbReference>
<feature type="domain" description="SLH" evidence="4">
    <location>
        <begin position="2589"/>
        <end position="2652"/>
    </location>
</feature>
<feature type="region of interest" description="Disordered" evidence="2">
    <location>
        <begin position="2433"/>
        <end position="2456"/>
    </location>
</feature>
<feature type="domain" description="SLH" evidence="4">
    <location>
        <begin position="2726"/>
        <end position="2789"/>
    </location>
</feature>
<dbReference type="CDD" id="cd00063">
    <property type="entry name" value="FN3"/>
    <property type="match status" value="2"/>
</dbReference>
<keyword evidence="6" id="KW-1185">Reference proteome</keyword>
<organism evidence="5 6">
    <name type="scientific">Paenibacillus eucommiae</name>
    <dbReference type="NCBI Taxonomy" id="1355755"/>
    <lineage>
        <taxon>Bacteria</taxon>
        <taxon>Bacillati</taxon>
        <taxon>Bacillota</taxon>
        <taxon>Bacilli</taxon>
        <taxon>Bacillales</taxon>
        <taxon>Paenibacillaceae</taxon>
        <taxon>Paenibacillus</taxon>
    </lineage>
</organism>
<dbReference type="InterPro" id="IPR001119">
    <property type="entry name" value="SLH_dom"/>
</dbReference>
<dbReference type="EMBL" id="JAGGLB010000027">
    <property type="protein sequence ID" value="MBP1994695.1"/>
    <property type="molecule type" value="Genomic_DNA"/>
</dbReference>
<evidence type="ECO:0000259" key="4">
    <source>
        <dbReference type="PROSITE" id="PS51272"/>
    </source>
</evidence>
<dbReference type="PROSITE" id="PS50853">
    <property type="entry name" value="FN3"/>
    <property type="match status" value="3"/>
</dbReference>